<evidence type="ECO:0000256" key="1">
    <source>
        <dbReference type="SAM" id="Coils"/>
    </source>
</evidence>
<proteinExistence type="predicted"/>
<evidence type="ECO:0000313" key="3">
    <source>
        <dbReference type="Proteomes" id="UP001526426"/>
    </source>
</evidence>
<gene>
    <name evidence="2" type="ORF">K4A83_21210</name>
</gene>
<dbReference type="EMBL" id="JAIHOM010000175">
    <property type="protein sequence ID" value="MCW6038768.1"/>
    <property type="molecule type" value="Genomic_DNA"/>
</dbReference>
<sequence length="155" mass="17286">MLHLAQVQKKSASDAVELKLLAEQTAEDIWIVGEPQVVTVGDEALANPLSDGLLVLVELSDNHQVLKLENAADWVMELVQKVSKSQSAAASWLSEAEAQIEQWRQELTLKSQEISIKLLEVETRREQIEDSLQKEKAELEKEKAELKANSGDSEQ</sequence>
<feature type="coiled-coil region" evidence="1">
    <location>
        <begin position="93"/>
        <end position="154"/>
    </location>
</feature>
<keyword evidence="3" id="KW-1185">Reference proteome</keyword>
<comment type="caution">
    <text evidence="2">The sequence shown here is derived from an EMBL/GenBank/DDBJ whole genome shotgun (WGS) entry which is preliminary data.</text>
</comment>
<keyword evidence="1" id="KW-0175">Coiled coil</keyword>
<protein>
    <submittedName>
        <fullName evidence="2">Uncharacterized protein</fullName>
    </submittedName>
</protein>
<accession>A0ABT3LB81</accession>
<organism evidence="2 3">
    <name type="scientific">Spirulina subsalsa FACHB-351</name>
    <dbReference type="NCBI Taxonomy" id="234711"/>
    <lineage>
        <taxon>Bacteria</taxon>
        <taxon>Bacillati</taxon>
        <taxon>Cyanobacteriota</taxon>
        <taxon>Cyanophyceae</taxon>
        <taxon>Spirulinales</taxon>
        <taxon>Spirulinaceae</taxon>
        <taxon>Spirulina</taxon>
    </lineage>
</organism>
<reference evidence="2 3" key="1">
    <citation type="submission" date="2021-08" db="EMBL/GenBank/DDBJ databases">
        <title>Draft genome sequence of Spirulina subsalsa with high tolerance to salinity and hype-accumulation of phycocyanin.</title>
        <authorList>
            <person name="Pei H."/>
            <person name="Jiang L."/>
        </authorList>
    </citation>
    <scope>NUCLEOTIDE SEQUENCE [LARGE SCALE GENOMIC DNA]</scope>
    <source>
        <strain evidence="2 3">FACHB-351</strain>
    </source>
</reference>
<dbReference type="Proteomes" id="UP001526426">
    <property type="component" value="Unassembled WGS sequence"/>
</dbReference>
<dbReference type="RefSeq" id="WP_265266694.1">
    <property type="nucleotide sequence ID" value="NZ_JAIHOM010000175.1"/>
</dbReference>
<evidence type="ECO:0000313" key="2">
    <source>
        <dbReference type="EMBL" id="MCW6038768.1"/>
    </source>
</evidence>
<name>A0ABT3LB81_9CYAN</name>